<comment type="caution">
    <text evidence="1">The sequence shown here is derived from an EMBL/GenBank/DDBJ whole genome shotgun (WGS) entry which is preliminary data.</text>
</comment>
<evidence type="ECO:0000313" key="1">
    <source>
        <dbReference type="EMBL" id="OGW99283.1"/>
    </source>
</evidence>
<sequence length="475" mass="53140">MSRSAFIDIPKVHFHWSLQGARKFILPCFFIILAASVESVSFAEENAPRRPNPLKLQTDMANEIDFLSQKLEYLKTQKAPPDTIKTVAQKIIDASEGLSMMTDGARGIDLRKQVELYHLTGNHEKFAAASALLEDNIKLDILTAKVKKGKVPGDTLGELSEEMAKIGKMSPSKEKQAALRQFKDKFAEVLVEMSDPMYGIPLTRDPKNPASAINVAEIQKVKTLVNFLNKAEQETAGAMLQKSTTAANHGAEIFVQEESKRLTNRLIKRGGFLAGLGIGAVTLVAEYYVDRQLSNVKDMIVGDEAEQEPFSKLRFVLWGPSAVEGSADFIKYHSTKPDVIEMKVTVKPSRKGIRAMAIPLNGMPENFNCDIDANGKGFGNSTWDHGFKPVLGHIVFRGTEPLEEGKTTTAVVHFPIYWEYVERYGFFELADPINRVMDKLLKIPINKKTVRLARISEIPQRPPDPEWWNEPEEQK</sequence>
<accession>A0A1G1L292</accession>
<reference evidence="1 2" key="1">
    <citation type="journal article" date="2016" name="Nat. Commun.">
        <title>Thousands of microbial genomes shed light on interconnected biogeochemical processes in an aquifer system.</title>
        <authorList>
            <person name="Anantharaman K."/>
            <person name="Brown C.T."/>
            <person name="Hug L.A."/>
            <person name="Sharon I."/>
            <person name="Castelle C.J."/>
            <person name="Probst A.J."/>
            <person name="Thomas B.C."/>
            <person name="Singh A."/>
            <person name="Wilkins M.J."/>
            <person name="Karaoz U."/>
            <person name="Brodie E.L."/>
            <person name="Williams K.H."/>
            <person name="Hubbard S.S."/>
            <person name="Banfield J.F."/>
        </authorList>
    </citation>
    <scope>NUCLEOTIDE SEQUENCE [LARGE SCALE GENOMIC DNA]</scope>
</reference>
<dbReference type="AlphaFoldDB" id="A0A1G1L292"/>
<gene>
    <name evidence="1" type="ORF">A3G33_03680</name>
</gene>
<proteinExistence type="predicted"/>
<dbReference type="Proteomes" id="UP000178187">
    <property type="component" value="Unassembled WGS sequence"/>
</dbReference>
<organism evidence="1 2">
    <name type="scientific">Candidatus Danuiimicrobium aquiferis</name>
    <dbReference type="NCBI Taxonomy" id="1801832"/>
    <lineage>
        <taxon>Bacteria</taxon>
        <taxon>Pseudomonadati</taxon>
        <taxon>Candidatus Omnitrophota</taxon>
        <taxon>Candidatus Danuiimicrobium</taxon>
    </lineage>
</organism>
<dbReference type="EMBL" id="MHFR01000011">
    <property type="protein sequence ID" value="OGW99283.1"/>
    <property type="molecule type" value="Genomic_DNA"/>
</dbReference>
<protein>
    <submittedName>
        <fullName evidence="1">Uncharacterized protein</fullName>
    </submittedName>
</protein>
<evidence type="ECO:0000313" key="2">
    <source>
        <dbReference type="Proteomes" id="UP000178187"/>
    </source>
</evidence>
<name>A0A1G1L292_9BACT</name>